<sequence length="150" mass="17195">MELLKVCDIFRPPDTGELHRAAPCRKWNYNFGAHGDNNMADGTNITFPGPLLSPKMKKDNLMAFIQKKSEEILLRVDEPEQMEAYIFWQIMKLLCSCDGLVCGENQYNWCRHLTRLLCSSATDDEQRQAVIKMADDLGKDKLRSDNVVLL</sequence>
<feature type="domain" description="Sec16 central conserved" evidence="1">
    <location>
        <begin position="43"/>
        <end position="99"/>
    </location>
</feature>
<dbReference type="AlphaFoldDB" id="A0A7J5ZZ70"/>
<evidence type="ECO:0000259" key="1">
    <source>
        <dbReference type="Pfam" id="PF12932"/>
    </source>
</evidence>
<dbReference type="EMBL" id="JAAGNN010000020">
    <property type="protein sequence ID" value="KAF4075776.1"/>
    <property type="molecule type" value="Genomic_DNA"/>
</dbReference>
<comment type="caution">
    <text evidence="2">The sequence shown here is derived from an EMBL/GenBank/DDBJ whole genome shotgun (WGS) entry which is preliminary data.</text>
</comment>
<evidence type="ECO:0000313" key="3">
    <source>
        <dbReference type="Proteomes" id="UP000593565"/>
    </source>
</evidence>
<keyword evidence="3" id="KW-1185">Reference proteome</keyword>
<proteinExistence type="predicted"/>
<dbReference type="Pfam" id="PF12932">
    <property type="entry name" value="Sec16"/>
    <property type="match status" value="1"/>
</dbReference>
<protein>
    <recommendedName>
        <fullName evidence="1">Sec16 central conserved domain-containing protein</fullName>
    </recommendedName>
</protein>
<organism evidence="2 3">
    <name type="scientific">Ameiurus melas</name>
    <name type="common">Black bullhead</name>
    <name type="synonym">Silurus melas</name>
    <dbReference type="NCBI Taxonomy" id="219545"/>
    <lineage>
        <taxon>Eukaryota</taxon>
        <taxon>Metazoa</taxon>
        <taxon>Chordata</taxon>
        <taxon>Craniata</taxon>
        <taxon>Vertebrata</taxon>
        <taxon>Euteleostomi</taxon>
        <taxon>Actinopterygii</taxon>
        <taxon>Neopterygii</taxon>
        <taxon>Teleostei</taxon>
        <taxon>Ostariophysi</taxon>
        <taxon>Siluriformes</taxon>
        <taxon>Ictaluridae</taxon>
        <taxon>Ameiurus</taxon>
    </lineage>
</organism>
<dbReference type="Proteomes" id="UP000593565">
    <property type="component" value="Unassembled WGS sequence"/>
</dbReference>
<reference evidence="2 3" key="1">
    <citation type="submission" date="2020-02" db="EMBL/GenBank/DDBJ databases">
        <title>A chromosome-scale genome assembly of the black bullhead catfish (Ameiurus melas).</title>
        <authorList>
            <person name="Wen M."/>
            <person name="Zham M."/>
            <person name="Cabau C."/>
            <person name="Klopp C."/>
            <person name="Donnadieu C."/>
            <person name="Roques C."/>
            <person name="Bouchez O."/>
            <person name="Lampietro C."/>
            <person name="Jouanno E."/>
            <person name="Herpin A."/>
            <person name="Louis A."/>
            <person name="Berthelot C."/>
            <person name="Parey E."/>
            <person name="Roest-Crollius H."/>
            <person name="Braasch I."/>
            <person name="Postlethwait J."/>
            <person name="Robinson-Rechavi M."/>
            <person name="Echchiki A."/>
            <person name="Begum T."/>
            <person name="Montfort J."/>
            <person name="Schartl M."/>
            <person name="Bobe J."/>
            <person name="Guiguen Y."/>
        </authorList>
    </citation>
    <scope>NUCLEOTIDE SEQUENCE [LARGE SCALE GENOMIC DNA]</scope>
    <source>
        <strain evidence="2">M_S1</strain>
        <tissue evidence="2">Blood</tissue>
    </source>
</reference>
<accession>A0A7J5ZZ70</accession>
<gene>
    <name evidence="2" type="ORF">AMELA_G00222650</name>
</gene>
<evidence type="ECO:0000313" key="2">
    <source>
        <dbReference type="EMBL" id="KAF4075776.1"/>
    </source>
</evidence>
<dbReference type="InterPro" id="IPR024340">
    <property type="entry name" value="Sec16_CCD"/>
</dbReference>
<name>A0A7J5ZZ70_AMEME</name>